<feature type="transmembrane region" description="Helical" evidence="1">
    <location>
        <begin position="44"/>
        <end position="71"/>
    </location>
</feature>
<dbReference type="Proteomes" id="UP000799536">
    <property type="component" value="Unassembled WGS sequence"/>
</dbReference>
<feature type="transmembrane region" description="Helical" evidence="1">
    <location>
        <begin position="12"/>
        <end position="32"/>
    </location>
</feature>
<keyword evidence="1" id="KW-1133">Transmembrane helix</keyword>
<keyword evidence="1" id="KW-0472">Membrane</keyword>
<dbReference type="AlphaFoldDB" id="A0A9P4JGT9"/>
<dbReference type="EMBL" id="ML994114">
    <property type="protein sequence ID" value="KAF2198840.1"/>
    <property type="molecule type" value="Genomic_DNA"/>
</dbReference>
<organism evidence="2 3">
    <name type="scientific">Delitschia confertaspora ATCC 74209</name>
    <dbReference type="NCBI Taxonomy" id="1513339"/>
    <lineage>
        <taxon>Eukaryota</taxon>
        <taxon>Fungi</taxon>
        <taxon>Dikarya</taxon>
        <taxon>Ascomycota</taxon>
        <taxon>Pezizomycotina</taxon>
        <taxon>Dothideomycetes</taxon>
        <taxon>Pleosporomycetidae</taxon>
        <taxon>Pleosporales</taxon>
        <taxon>Delitschiaceae</taxon>
        <taxon>Delitschia</taxon>
    </lineage>
</organism>
<proteinExistence type="predicted"/>
<evidence type="ECO:0000313" key="2">
    <source>
        <dbReference type="EMBL" id="KAF2198840.1"/>
    </source>
</evidence>
<evidence type="ECO:0000313" key="3">
    <source>
        <dbReference type="Proteomes" id="UP000799536"/>
    </source>
</evidence>
<name>A0A9P4JGT9_9PLEO</name>
<keyword evidence="3" id="KW-1185">Reference proteome</keyword>
<reference evidence="2" key="1">
    <citation type="journal article" date="2020" name="Stud. Mycol.">
        <title>101 Dothideomycetes genomes: a test case for predicting lifestyles and emergence of pathogens.</title>
        <authorList>
            <person name="Haridas S."/>
            <person name="Albert R."/>
            <person name="Binder M."/>
            <person name="Bloem J."/>
            <person name="Labutti K."/>
            <person name="Salamov A."/>
            <person name="Andreopoulos B."/>
            <person name="Baker S."/>
            <person name="Barry K."/>
            <person name="Bills G."/>
            <person name="Bluhm B."/>
            <person name="Cannon C."/>
            <person name="Castanera R."/>
            <person name="Culley D."/>
            <person name="Daum C."/>
            <person name="Ezra D."/>
            <person name="Gonzalez J."/>
            <person name="Henrissat B."/>
            <person name="Kuo A."/>
            <person name="Liang C."/>
            <person name="Lipzen A."/>
            <person name="Lutzoni F."/>
            <person name="Magnuson J."/>
            <person name="Mondo S."/>
            <person name="Nolan M."/>
            <person name="Ohm R."/>
            <person name="Pangilinan J."/>
            <person name="Park H.-J."/>
            <person name="Ramirez L."/>
            <person name="Alfaro M."/>
            <person name="Sun H."/>
            <person name="Tritt A."/>
            <person name="Yoshinaga Y."/>
            <person name="Zwiers L.-H."/>
            <person name="Turgeon B."/>
            <person name="Goodwin S."/>
            <person name="Spatafora J."/>
            <person name="Crous P."/>
            <person name="Grigoriev I."/>
        </authorList>
    </citation>
    <scope>NUCLEOTIDE SEQUENCE</scope>
    <source>
        <strain evidence="2">ATCC 74209</strain>
    </source>
</reference>
<sequence>MKETWFLLKKQTLPTLFSTALIVLWNGELTVLRGFRRGRWPCDCIYIPVAYSFGSGVVFSIYVDLIFRWFVGSLTDNLTFINRYSYLVDIPIISVMKTNVLRADDHYHLSLNPMSPLQFRSTSSATSMTFEVRHGAS</sequence>
<keyword evidence="1" id="KW-0812">Transmembrane</keyword>
<protein>
    <submittedName>
        <fullName evidence="2">Uncharacterized protein</fullName>
    </submittedName>
</protein>
<evidence type="ECO:0000256" key="1">
    <source>
        <dbReference type="SAM" id="Phobius"/>
    </source>
</evidence>
<accession>A0A9P4JGT9</accession>
<comment type="caution">
    <text evidence="2">The sequence shown here is derived from an EMBL/GenBank/DDBJ whole genome shotgun (WGS) entry which is preliminary data.</text>
</comment>
<gene>
    <name evidence="2" type="ORF">GQ43DRAFT_140679</name>
</gene>